<protein>
    <recommendedName>
        <fullName evidence="1">Pyridoxamine 5'-phosphate oxidase N-terminal domain-containing protein</fullName>
    </recommendedName>
</protein>
<sequence>MTKISKEIIDMVNMPGRIGTIATASKQGIPNMAYFGSPQLTSDGVLTMAIENNHTLKNLEENPYAVFLCIAESPVSFNTPGCRLYLTVREVQKEGAFYDAVRGALVAKAGEVAAAGVASAVSFDVTEVRALVDRND</sequence>
<gene>
    <name evidence="2" type="ORF">C9J01_01795</name>
</gene>
<evidence type="ECO:0000313" key="2">
    <source>
        <dbReference type="EMBL" id="PSW15774.1"/>
    </source>
</evidence>
<dbReference type="InterPro" id="IPR011576">
    <property type="entry name" value="Pyridox_Oxase_N"/>
</dbReference>
<accession>A0A2T3NJS6</accession>
<reference evidence="2 3" key="1">
    <citation type="submission" date="2018-03" db="EMBL/GenBank/DDBJ databases">
        <title>Whole genome sequencing of Histamine producing bacteria.</title>
        <authorList>
            <person name="Butler K."/>
        </authorList>
    </citation>
    <scope>NUCLEOTIDE SEQUENCE [LARGE SCALE GENOMIC DNA]</scope>
    <source>
        <strain evidence="2 3">DSM 19138</strain>
    </source>
</reference>
<evidence type="ECO:0000313" key="3">
    <source>
        <dbReference type="Proteomes" id="UP000241346"/>
    </source>
</evidence>
<dbReference type="SUPFAM" id="SSF50475">
    <property type="entry name" value="FMN-binding split barrel"/>
    <property type="match status" value="1"/>
</dbReference>
<dbReference type="Pfam" id="PF01243">
    <property type="entry name" value="PNPOx_N"/>
    <property type="match status" value="1"/>
</dbReference>
<dbReference type="EMBL" id="PYMB01000001">
    <property type="protein sequence ID" value="PSW15774.1"/>
    <property type="molecule type" value="Genomic_DNA"/>
</dbReference>
<dbReference type="Gene3D" id="2.30.110.10">
    <property type="entry name" value="Electron Transport, Fmn-binding Protein, Chain A"/>
    <property type="match status" value="1"/>
</dbReference>
<proteinExistence type="predicted"/>
<dbReference type="Proteomes" id="UP000241346">
    <property type="component" value="Unassembled WGS sequence"/>
</dbReference>
<comment type="caution">
    <text evidence="2">The sequence shown here is derived from an EMBL/GenBank/DDBJ whole genome shotgun (WGS) entry which is preliminary data.</text>
</comment>
<dbReference type="OrthoDB" id="5396728at2"/>
<evidence type="ECO:0000259" key="1">
    <source>
        <dbReference type="Pfam" id="PF01243"/>
    </source>
</evidence>
<dbReference type="InterPro" id="IPR012349">
    <property type="entry name" value="Split_barrel_FMN-bd"/>
</dbReference>
<dbReference type="RefSeq" id="WP_107296392.1">
    <property type="nucleotide sequence ID" value="NZ_PYMB01000001.1"/>
</dbReference>
<dbReference type="AlphaFoldDB" id="A0A2T3NJS6"/>
<dbReference type="PANTHER" id="PTHR40660:SF1">
    <property type="entry name" value="5'-PHOSPHATE OXIDASE PUTATIVE DOMAIN-CONTAINING PROTEIN-RELATED"/>
    <property type="match status" value="1"/>
</dbReference>
<organism evidence="2 3">
    <name type="scientific">Photobacterium rosenbergii</name>
    <dbReference type="NCBI Taxonomy" id="294936"/>
    <lineage>
        <taxon>Bacteria</taxon>
        <taxon>Pseudomonadati</taxon>
        <taxon>Pseudomonadota</taxon>
        <taxon>Gammaproteobacteria</taxon>
        <taxon>Vibrionales</taxon>
        <taxon>Vibrionaceae</taxon>
        <taxon>Photobacterium</taxon>
    </lineage>
</organism>
<dbReference type="PANTHER" id="PTHR40660">
    <property type="entry name" value="5'-PHOSPHATE OXIDASE PUTATIVE DOMAIN-CONTAINING PROTEIN-RELATED"/>
    <property type="match status" value="1"/>
</dbReference>
<feature type="domain" description="Pyridoxamine 5'-phosphate oxidase N-terminal" evidence="1">
    <location>
        <begin position="17"/>
        <end position="128"/>
    </location>
</feature>
<name>A0A2T3NJS6_9GAMM</name>